<dbReference type="GO" id="GO:0020037">
    <property type="term" value="F:heme binding"/>
    <property type="evidence" value="ECO:0007669"/>
    <property type="project" value="InterPro"/>
</dbReference>
<protein>
    <recommendedName>
        <fullName evidence="12">Cytochrome P450</fullName>
    </recommendedName>
</protein>
<dbReference type="InterPro" id="IPR036396">
    <property type="entry name" value="Cyt_P450_sf"/>
</dbReference>
<dbReference type="VEuPathDB" id="FungiDB:ASPGLDRAFT_54172"/>
<comment type="cofactor">
    <cofactor evidence="1 8">
        <name>heme</name>
        <dbReference type="ChEBI" id="CHEBI:30413"/>
    </cofactor>
</comment>
<dbReference type="InterPro" id="IPR050529">
    <property type="entry name" value="CYP450_sterol_14alpha_dmase"/>
</dbReference>
<dbReference type="EMBL" id="KV878888">
    <property type="protein sequence ID" value="OJJ89546.1"/>
    <property type="molecule type" value="Genomic_DNA"/>
</dbReference>
<evidence type="ECO:0008006" key="12">
    <source>
        <dbReference type="Google" id="ProtNLM"/>
    </source>
</evidence>
<keyword evidence="11" id="KW-1185">Reference proteome</keyword>
<dbReference type="SUPFAM" id="SSF48264">
    <property type="entry name" value="Cytochrome P450"/>
    <property type="match status" value="1"/>
</dbReference>
<keyword evidence="7" id="KW-0503">Monooxygenase</keyword>
<dbReference type="Gene3D" id="1.10.630.10">
    <property type="entry name" value="Cytochrome P450"/>
    <property type="match status" value="1"/>
</dbReference>
<evidence type="ECO:0000313" key="10">
    <source>
        <dbReference type="EMBL" id="OJJ89546.1"/>
    </source>
</evidence>
<dbReference type="InterPro" id="IPR001128">
    <property type="entry name" value="Cyt_P450"/>
</dbReference>
<dbReference type="PANTHER" id="PTHR24304:SF2">
    <property type="entry name" value="24-HYDROXYCHOLESTEROL 7-ALPHA-HYDROXYLASE"/>
    <property type="match status" value="1"/>
</dbReference>
<comment type="similarity">
    <text evidence="2">Belongs to the cytochrome P450 family.</text>
</comment>
<dbReference type="GO" id="GO:0016705">
    <property type="term" value="F:oxidoreductase activity, acting on paired donors, with incorporation or reduction of molecular oxygen"/>
    <property type="evidence" value="ECO:0007669"/>
    <property type="project" value="InterPro"/>
</dbReference>
<evidence type="ECO:0000256" key="5">
    <source>
        <dbReference type="ARBA" id="ARBA00023002"/>
    </source>
</evidence>
<sequence length="494" mass="57250">MSLNVEWQLALSSAQLAALGTLVLFILTYIVSLFRFLWTRQSDNPEKRPPTIPYYLPGLCHAFRLEWSMDNFLAATVKRWGYQSPLKVRAGTFQFIMVTNPSHIRSIIRSSRILANRPIIMFAMRKWFYTPVDSLHHYNSHHGPHPHLHDLQLGINISQVTPSVIEAMMDSRILEVYPTLVGDFWEFDRQLANYSRRLPRWMIPSAYRTRDRQLANLKAWNRMAYQHSDCSKHGVDDADWDEFFGTRYIKAHEDLMRKHGLDDDAIASDNLGLLFGANANAVRAVFWYLFEALKDKPLQERLQTELHDCRNPQTDTLDIPQLSTKPLLQSTYAEVLRLRVSGIMTRTNEDVPFCLGPDSDYTVPRNTTMSTFSSITARNQSAWESVRPQIVSRPLDEFWPERFLVRGREDSKLKFSVDGLAECWMPYGGGQRMCPGRHFAKNEIIGTLGLLLDLFDCELVDRRAANRDQSDQRWVPYGTLPPTRRVVVKLTRRR</sequence>
<dbReference type="GO" id="GO:0008395">
    <property type="term" value="F:steroid hydroxylase activity"/>
    <property type="evidence" value="ECO:0007669"/>
    <property type="project" value="TreeGrafter"/>
</dbReference>
<keyword evidence="5" id="KW-0560">Oxidoreductase</keyword>
<evidence type="ECO:0000313" key="11">
    <source>
        <dbReference type="Proteomes" id="UP000184300"/>
    </source>
</evidence>
<dbReference type="AlphaFoldDB" id="A0A1L9W052"/>
<accession>A0A1L9W052</accession>
<evidence type="ECO:0000256" key="7">
    <source>
        <dbReference type="ARBA" id="ARBA00023033"/>
    </source>
</evidence>
<keyword evidence="9" id="KW-1133">Transmembrane helix</keyword>
<dbReference type="OrthoDB" id="3366823at2759"/>
<evidence type="ECO:0000256" key="3">
    <source>
        <dbReference type="ARBA" id="ARBA00022617"/>
    </source>
</evidence>
<keyword evidence="4 8" id="KW-0479">Metal-binding</keyword>
<dbReference type="GO" id="GO:0005506">
    <property type="term" value="F:iron ion binding"/>
    <property type="evidence" value="ECO:0007669"/>
    <property type="project" value="InterPro"/>
</dbReference>
<dbReference type="PRINTS" id="PR00465">
    <property type="entry name" value="EP450IV"/>
</dbReference>
<keyword evidence="6 8" id="KW-0408">Iron</keyword>
<proteinExistence type="inferred from homology"/>
<dbReference type="Pfam" id="PF00067">
    <property type="entry name" value="p450"/>
    <property type="match status" value="1"/>
</dbReference>
<evidence type="ECO:0000256" key="2">
    <source>
        <dbReference type="ARBA" id="ARBA00010617"/>
    </source>
</evidence>
<reference evidence="11" key="1">
    <citation type="journal article" date="2017" name="Genome Biol.">
        <title>Comparative genomics reveals high biological diversity and specific adaptations in the industrially and medically important fungal genus Aspergillus.</title>
        <authorList>
            <person name="de Vries R.P."/>
            <person name="Riley R."/>
            <person name="Wiebenga A."/>
            <person name="Aguilar-Osorio G."/>
            <person name="Amillis S."/>
            <person name="Uchima C.A."/>
            <person name="Anderluh G."/>
            <person name="Asadollahi M."/>
            <person name="Askin M."/>
            <person name="Barry K."/>
            <person name="Battaglia E."/>
            <person name="Bayram O."/>
            <person name="Benocci T."/>
            <person name="Braus-Stromeyer S.A."/>
            <person name="Caldana C."/>
            <person name="Canovas D."/>
            <person name="Cerqueira G.C."/>
            <person name="Chen F."/>
            <person name="Chen W."/>
            <person name="Choi C."/>
            <person name="Clum A."/>
            <person name="Dos Santos R.A."/>
            <person name="Damasio A.R."/>
            <person name="Diallinas G."/>
            <person name="Emri T."/>
            <person name="Fekete E."/>
            <person name="Flipphi M."/>
            <person name="Freyberg S."/>
            <person name="Gallo A."/>
            <person name="Gournas C."/>
            <person name="Habgood R."/>
            <person name="Hainaut M."/>
            <person name="Harispe M.L."/>
            <person name="Henrissat B."/>
            <person name="Hilden K.S."/>
            <person name="Hope R."/>
            <person name="Hossain A."/>
            <person name="Karabika E."/>
            <person name="Karaffa L."/>
            <person name="Karanyi Z."/>
            <person name="Krasevec N."/>
            <person name="Kuo A."/>
            <person name="Kusch H."/>
            <person name="LaButti K."/>
            <person name="Lagendijk E.L."/>
            <person name="Lapidus A."/>
            <person name="Levasseur A."/>
            <person name="Lindquist E."/>
            <person name="Lipzen A."/>
            <person name="Logrieco A.F."/>
            <person name="MacCabe A."/>
            <person name="Maekelae M.R."/>
            <person name="Malavazi I."/>
            <person name="Melin P."/>
            <person name="Meyer V."/>
            <person name="Mielnichuk N."/>
            <person name="Miskei M."/>
            <person name="Molnar A.P."/>
            <person name="Mule G."/>
            <person name="Ngan C.Y."/>
            <person name="Orejas M."/>
            <person name="Orosz E."/>
            <person name="Ouedraogo J.P."/>
            <person name="Overkamp K.M."/>
            <person name="Park H.-S."/>
            <person name="Perrone G."/>
            <person name="Piumi F."/>
            <person name="Punt P.J."/>
            <person name="Ram A.F."/>
            <person name="Ramon A."/>
            <person name="Rauscher S."/>
            <person name="Record E."/>
            <person name="Riano-Pachon D.M."/>
            <person name="Robert V."/>
            <person name="Roehrig J."/>
            <person name="Ruller R."/>
            <person name="Salamov A."/>
            <person name="Salih N.S."/>
            <person name="Samson R.A."/>
            <person name="Sandor E."/>
            <person name="Sanguinetti M."/>
            <person name="Schuetze T."/>
            <person name="Sepcic K."/>
            <person name="Shelest E."/>
            <person name="Sherlock G."/>
            <person name="Sophianopoulou V."/>
            <person name="Squina F.M."/>
            <person name="Sun H."/>
            <person name="Susca A."/>
            <person name="Todd R.B."/>
            <person name="Tsang A."/>
            <person name="Unkles S.E."/>
            <person name="van de Wiele N."/>
            <person name="van Rossen-Uffink D."/>
            <person name="Oliveira J.V."/>
            <person name="Vesth T.C."/>
            <person name="Visser J."/>
            <person name="Yu J.-H."/>
            <person name="Zhou M."/>
            <person name="Andersen M.R."/>
            <person name="Archer D.B."/>
            <person name="Baker S.E."/>
            <person name="Benoit I."/>
            <person name="Brakhage A.A."/>
            <person name="Braus G.H."/>
            <person name="Fischer R."/>
            <person name="Frisvad J.C."/>
            <person name="Goldman G.H."/>
            <person name="Houbraken J."/>
            <person name="Oakley B."/>
            <person name="Pocsi I."/>
            <person name="Scazzocchio C."/>
            <person name="Seiboth B."/>
            <person name="vanKuyk P.A."/>
            <person name="Wortman J."/>
            <person name="Dyer P.S."/>
            <person name="Grigoriev I.V."/>
        </authorList>
    </citation>
    <scope>NUCLEOTIDE SEQUENCE [LARGE SCALE GENOMIC DNA]</scope>
    <source>
        <strain evidence="11">CBS 516.65</strain>
    </source>
</reference>
<keyword evidence="9" id="KW-0812">Transmembrane</keyword>
<evidence type="ECO:0000256" key="1">
    <source>
        <dbReference type="ARBA" id="ARBA00001971"/>
    </source>
</evidence>
<dbReference type="InterPro" id="IPR002403">
    <property type="entry name" value="Cyt_P450_E_grp-IV"/>
</dbReference>
<keyword evidence="9" id="KW-0472">Membrane</keyword>
<evidence type="ECO:0000256" key="8">
    <source>
        <dbReference type="PIRSR" id="PIRSR602403-1"/>
    </source>
</evidence>
<feature type="transmembrane region" description="Helical" evidence="9">
    <location>
        <begin position="16"/>
        <end position="38"/>
    </location>
</feature>
<organism evidence="10 11">
    <name type="scientific">Aspergillus glaucus CBS 516.65</name>
    <dbReference type="NCBI Taxonomy" id="1160497"/>
    <lineage>
        <taxon>Eukaryota</taxon>
        <taxon>Fungi</taxon>
        <taxon>Dikarya</taxon>
        <taxon>Ascomycota</taxon>
        <taxon>Pezizomycotina</taxon>
        <taxon>Eurotiomycetes</taxon>
        <taxon>Eurotiomycetidae</taxon>
        <taxon>Eurotiales</taxon>
        <taxon>Aspergillaceae</taxon>
        <taxon>Aspergillus</taxon>
        <taxon>Aspergillus subgen. Aspergillus</taxon>
    </lineage>
</organism>
<feature type="binding site" description="axial binding residue" evidence="8">
    <location>
        <position position="434"/>
    </location>
    <ligand>
        <name>heme</name>
        <dbReference type="ChEBI" id="CHEBI:30413"/>
    </ligand>
    <ligandPart>
        <name>Fe</name>
        <dbReference type="ChEBI" id="CHEBI:18248"/>
    </ligandPart>
</feature>
<evidence type="ECO:0000256" key="9">
    <source>
        <dbReference type="SAM" id="Phobius"/>
    </source>
</evidence>
<dbReference type="RefSeq" id="XP_022406208.1">
    <property type="nucleotide sequence ID" value="XM_022548067.1"/>
</dbReference>
<gene>
    <name evidence="10" type="ORF">ASPGLDRAFT_54172</name>
</gene>
<keyword evidence="3 8" id="KW-0349">Heme</keyword>
<dbReference type="STRING" id="1160497.A0A1L9W052"/>
<evidence type="ECO:0000256" key="6">
    <source>
        <dbReference type="ARBA" id="ARBA00023004"/>
    </source>
</evidence>
<dbReference type="PANTHER" id="PTHR24304">
    <property type="entry name" value="CYTOCHROME P450 FAMILY 7"/>
    <property type="match status" value="1"/>
</dbReference>
<evidence type="ECO:0000256" key="4">
    <source>
        <dbReference type="ARBA" id="ARBA00022723"/>
    </source>
</evidence>
<dbReference type="Proteomes" id="UP000184300">
    <property type="component" value="Unassembled WGS sequence"/>
</dbReference>
<name>A0A1L9W052_ASPGL</name>
<dbReference type="GeneID" id="34464328"/>